<sequence>MVNYPFNLYTAENEQEYADRLFVRADNYDSIKGSYEGNRSIIVRGNRGIGKTALLFDLQRGVNSKEHFLCMIDDYSMLNIEPKTEEYYNLIIRNMGACFFEYLIGNTKKLKKLNRNERIFLSMILSQYTTSTTKTILAQKIEAIQLSKTRKLIKKYINLIRFIFNYGLTTGVNIVNDALRNYYTLLPPVKEDEIRNLLPTIKLDIDTDFERIDASYNLIIQLCNILKKIGYSRITIIFDKFDEDGRMKNNAETVSKFLIPLLSDNKILENQNVQLIISVWEIPFKRILTEVRTQKHFCPLLSWSIESLEKALNQRLSVFSDGKVVNYKFIFEESVQRESIDEIFGLSNGNPRDLWHVLNCIFLKQYEVDSNSNKISENAIKAGIVEFVKGFNFYEYYPRNPKAKSNSMDIYSYIKHLMKLNTIEFTKNQLNIQANTGSSTNNYVVGMENIGLVVNTGVKNNGGVLYRINDPKIIYAIKNDIEISKR</sequence>
<dbReference type="RefSeq" id="WP_117558967.1">
    <property type="nucleotide sequence ID" value="NZ_JAJCID010000005.1"/>
</dbReference>
<dbReference type="InterPro" id="IPR027417">
    <property type="entry name" value="P-loop_NTPase"/>
</dbReference>
<dbReference type="InterPro" id="IPR059206">
    <property type="entry name" value="Sll1717-like"/>
</dbReference>
<name>A0AAX1SL84_9FIRM</name>
<dbReference type="AlphaFoldDB" id="A0AAX1SL84"/>
<dbReference type="SUPFAM" id="SSF52540">
    <property type="entry name" value="P-loop containing nucleoside triphosphate hydrolases"/>
    <property type="match status" value="1"/>
</dbReference>
<dbReference type="Proteomes" id="UP001299608">
    <property type="component" value="Unassembled WGS sequence"/>
</dbReference>
<proteinExistence type="predicted"/>
<protein>
    <recommendedName>
        <fullName evidence="3">ATP-binding protein</fullName>
    </recommendedName>
</protein>
<evidence type="ECO:0000313" key="1">
    <source>
        <dbReference type="EMBL" id="MCG4748185.1"/>
    </source>
</evidence>
<dbReference type="EMBL" id="JAKNGE010000034">
    <property type="protein sequence ID" value="MCG4748185.1"/>
    <property type="molecule type" value="Genomic_DNA"/>
</dbReference>
<comment type="caution">
    <text evidence="1">The sequence shown here is derived from an EMBL/GenBank/DDBJ whole genome shotgun (WGS) entry which is preliminary data.</text>
</comment>
<dbReference type="NCBIfam" id="NF047389">
    <property type="entry name" value="ATPase_Sll1717"/>
    <property type="match status" value="1"/>
</dbReference>
<organism evidence="1 2">
    <name type="scientific">Enterocloster aldenensis</name>
    <dbReference type="NCBI Taxonomy" id="358742"/>
    <lineage>
        <taxon>Bacteria</taxon>
        <taxon>Bacillati</taxon>
        <taxon>Bacillota</taxon>
        <taxon>Clostridia</taxon>
        <taxon>Lachnospirales</taxon>
        <taxon>Lachnospiraceae</taxon>
        <taxon>Enterocloster</taxon>
    </lineage>
</organism>
<evidence type="ECO:0008006" key="3">
    <source>
        <dbReference type="Google" id="ProtNLM"/>
    </source>
</evidence>
<gene>
    <name evidence="1" type="ORF">L0N08_22450</name>
</gene>
<reference evidence="1" key="1">
    <citation type="submission" date="2022-01" db="EMBL/GenBank/DDBJ databases">
        <title>Collection of gut derived symbiotic bacterial strains cultured from healthy donors.</title>
        <authorList>
            <person name="Lin H."/>
            <person name="Kohout C."/>
            <person name="Waligurski E."/>
            <person name="Pamer E.G."/>
        </authorList>
    </citation>
    <scope>NUCLEOTIDE SEQUENCE</scope>
    <source>
        <strain evidence="1">DFI.6.55</strain>
    </source>
</reference>
<evidence type="ECO:0000313" key="2">
    <source>
        <dbReference type="Proteomes" id="UP001299608"/>
    </source>
</evidence>
<accession>A0AAX1SL84</accession>